<dbReference type="InterPro" id="IPR004046">
    <property type="entry name" value="GST_C"/>
</dbReference>
<evidence type="ECO:0000256" key="2">
    <source>
        <dbReference type="ARBA" id="ARBA00022768"/>
    </source>
</evidence>
<dbReference type="Gene3D" id="3.40.30.10">
    <property type="entry name" value="Glutaredoxin"/>
    <property type="match status" value="1"/>
</dbReference>
<dbReference type="Pfam" id="PF00043">
    <property type="entry name" value="GST_C"/>
    <property type="match status" value="1"/>
</dbReference>
<gene>
    <name evidence="9" type="ORF">VP1G_05215</name>
</gene>
<feature type="region of interest" description="Disordered" evidence="5">
    <location>
        <begin position="218"/>
        <end position="252"/>
    </location>
</feature>
<dbReference type="Gene3D" id="3.30.70.1010">
    <property type="entry name" value="Translation elongation factor EF1B, gamma chain, conserved domain"/>
    <property type="match status" value="1"/>
</dbReference>
<name>A0A194V270_CYTMA</name>
<keyword evidence="3 4" id="KW-0648">Protein biosynthesis</keyword>
<dbReference type="InterPro" id="IPR036282">
    <property type="entry name" value="Glutathione-S-Trfase_C_sf"/>
</dbReference>
<dbReference type="GO" id="GO:0005737">
    <property type="term" value="C:cytoplasm"/>
    <property type="evidence" value="ECO:0007669"/>
    <property type="project" value="TreeGrafter"/>
</dbReference>
<dbReference type="InterPro" id="IPR036249">
    <property type="entry name" value="Thioredoxin-like_sf"/>
</dbReference>
<dbReference type="PROSITE" id="PS50404">
    <property type="entry name" value="GST_NTER"/>
    <property type="match status" value="1"/>
</dbReference>
<evidence type="ECO:0000256" key="4">
    <source>
        <dbReference type="PROSITE-ProRule" id="PRU00519"/>
    </source>
</evidence>
<accession>A0A194V270</accession>
<dbReference type="STRING" id="694573.A0A194V270"/>
<comment type="similarity">
    <text evidence="1">Belongs to the GST superfamily.</text>
</comment>
<dbReference type="Pfam" id="PF00647">
    <property type="entry name" value="EF1G"/>
    <property type="match status" value="1"/>
</dbReference>
<dbReference type="SFLD" id="SFLDG00358">
    <property type="entry name" value="Main_(cytGST)"/>
    <property type="match status" value="1"/>
</dbReference>
<dbReference type="InterPro" id="IPR036433">
    <property type="entry name" value="EF1B_G_C_sf"/>
</dbReference>
<sequence length="407" mass="46658">MPFGKLYTKENNSRSTAIRAVAKANEIDLETVEVDTTKPTAEYLKLNKLGKVPTFEGEDGYVLSESMAIAIYIQSQNEKTTLLGKTKQDYASILKWMSYFNTEVLPNLGKWFGPLVGRETYNKKAVDDASKATNKAIATVEEHLLHNTYLVGERITLADLFACGLIARGFEYFFDKQWRQEHPNVSRWYATVYNQPIYSAVAPKFELLDTVKLQNVAPKKPEAKKEAAPKKEAPKEEAQEDAPAPKPKHPLESLPRATFALDEWKRYFSNHDEAESLRWFWENVNFEEYSIWKCKYKYNDELTLTFMSNNLIGGFNTRLEGSRKYLFGCASVYGENNDSVIEGAFVIRGQEFGPVFDVAPDYESYEFEKLDPTNPEHRAYVEAQWTWDKPVVVGDKEYKHSAGKVFK</sequence>
<dbReference type="InterPro" id="IPR010987">
    <property type="entry name" value="Glutathione-S-Trfase_C-like"/>
</dbReference>
<feature type="domain" description="GST C-terminal" evidence="8">
    <location>
        <begin position="86"/>
        <end position="219"/>
    </location>
</feature>
<dbReference type="InterPro" id="IPR004045">
    <property type="entry name" value="Glutathione_S-Trfase_N"/>
</dbReference>
<dbReference type="SUPFAM" id="SSF47616">
    <property type="entry name" value="GST C-terminal domain-like"/>
    <property type="match status" value="1"/>
</dbReference>
<evidence type="ECO:0000259" key="7">
    <source>
        <dbReference type="PROSITE" id="PS50404"/>
    </source>
</evidence>
<dbReference type="Gene3D" id="1.20.1050.10">
    <property type="match status" value="1"/>
</dbReference>
<dbReference type="PANTHER" id="PTHR43986">
    <property type="entry name" value="ELONGATION FACTOR 1-GAMMA"/>
    <property type="match status" value="1"/>
</dbReference>
<dbReference type="FunFam" id="3.40.30.10:FF:000142">
    <property type="entry name" value="Elongation factor 1 gamma"/>
    <property type="match status" value="1"/>
</dbReference>
<dbReference type="EMBL" id="KN714706">
    <property type="protein sequence ID" value="KUI57956.1"/>
    <property type="molecule type" value="Genomic_DNA"/>
</dbReference>
<dbReference type="PROSITE" id="PS50405">
    <property type="entry name" value="GST_CTER"/>
    <property type="match status" value="1"/>
</dbReference>
<dbReference type="FunFam" id="1.20.1050.10:FF:000006">
    <property type="entry name" value="Elongation factor 1 gamma"/>
    <property type="match status" value="1"/>
</dbReference>
<evidence type="ECO:0000259" key="6">
    <source>
        <dbReference type="PROSITE" id="PS50040"/>
    </source>
</evidence>
<dbReference type="FunFam" id="3.30.70.1010:FF:000001">
    <property type="entry name" value="Elongation factor 1-gamma 1"/>
    <property type="match status" value="1"/>
</dbReference>
<feature type="domain" description="EF-1-gamma C-terminal" evidence="6">
    <location>
        <begin position="247"/>
        <end position="407"/>
    </location>
</feature>
<dbReference type="InterPro" id="IPR001662">
    <property type="entry name" value="EF1B_G_C"/>
</dbReference>
<dbReference type="SFLD" id="SFLDS00019">
    <property type="entry name" value="Glutathione_Transferase_(cytos"/>
    <property type="match status" value="1"/>
</dbReference>
<dbReference type="PANTHER" id="PTHR43986:SF1">
    <property type="entry name" value="ELONGATION FACTOR 1-GAMMA"/>
    <property type="match status" value="1"/>
</dbReference>
<dbReference type="Pfam" id="PF02798">
    <property type="entry name" value="GST_N"/>
    <property type="match status" value="1"/>
</dbReference>
<evidence type="ECO:0000256" key="1">
    <source>
        <dbReference type="ARBA" id="ARBA00007409"/>
    </source>
</evidence>
<dbReference type="GO" id="GO:0003746">
    <property type="term" value="F:translation elongation factor activity"/>
    <property type="evidence" value="ECO:0007669"/>
    <property type="project" value="UniProtKB-UniRule"/>
</dbReference>
<evidence type="ECO:0000256" key="3">
    <source>
        <dbReference type="ARBA" id="ARBA00022917"/>
    </source>
</evidence>
<dbReference type="GO" id="GO:0005634">
    <property type="term" value="C:nucleus"/>
    <property type="evidence" value="ECO:0007669"/>
    <property type="project" value="TreeGrafter"/>
</dbReference>
<dbReference type="OrthoDB" id="249703at2759"/>
<feature type="compositionally biased region" description="Basic and acidic residues" evidence="5">
    <location>
        <begin position="219"/>
        <end position="237"/>
    </location>
</feature>
<evidence type="ECO:0000256" key="5">
    <source>
        <dbReference type="SAM" id="MobiDB-lite"/>
    </source>
</evidence>
<dbReference type="PROSITE" id="PS50040">
    <property type="entry name" value="EF1G_C"/>
    <property type="match status" value="1"/>
</dbReference>
<dbReference type="InterPro" id="IPR040079">
    <property type="entry name" value="Glutathione_S-Trfase"/>
</dbReference>
<organism evidence="9 10">
    <name type="scientific">Cytospora mali</name>
    <name type="common">Apple Valsa canker fungus</name>
    <name type="synonym">Valsa mali</name>
    <dbReference type="NCBI Taxonomy" id="578113"/>
    <lineage>
        <taxon>Eukaryota</taxon>
        <taxon>Fungi</taxon>
        <taxon>Dikarya</taxon>
        <taxon>Ascomycota</taxon>
        <taxon>Pezizomycotina</taxon>
        <taxon>Sordariomycetes</taxon>
        <taxon>Sordariomycetidae</taxon>
        <taxon>Diaporthales</taxon>
        <taxon>Cytosporaceae</taxon>
        <taxon>Cytospora</taxon>
    </lineage>
</organism>
<dbReference type="CDD" id="cd03181">
    <property type="entry name" value="GST_C_EF1Bgamma_like"/>
    <property type="match status" value="1"/>
</dbReference>
<dbReference type="AlphaFoldDB" id="A0A194V270"/>
<keyword evidence="2 4" id="KW-0251">Elongation factor</keyword>
<proteinExistence type="inferred from homology"/>
<dbReference type="Proteomes" id="UP000078576">
    <property type="component" value="Unassembled WGS sequence"/>
</dbReference>
<dbReference type="CDD" id="cd03044">
    <property type="entry name" value="GST_N_EF1Bgamma"/>
    <property type="match status" value="1"/>
</dbReference>
<evidence type="ECO:0000313" key="10">
    <source>
        <dbReference type="Proteomes" id="UP000078576"/>
    </source>
</evidence>
<dbReference type="InterPro" id="IPR050802">
    <property type="entry name" value="EF-GSTs"/>
</dbReference>
<reference evidence="10" key="1">
    <citation type="submission" date="2014-12" db="EMBL/GenBank/DDBJ databases">
        <title>Genome Sequence of Valsa Canker Pathogens Uncovers a Specific Adaption of Colonization on Woody Bark.</title>
        <authorList>
            <person name="Yin Z."/>
            <person name="Liu H."/>
            <person name="Gao X."/>
            <person name="Li Z."/>
            <person name="Song N."/>
            <person name="Ke X."/>
            <person name="Dai Q."/>
            <person name="Wu Y."/>
            <person name="Sun Y."/>
            <person name="Xu J.-R."/>
            <person name="Kang Z.K."/>
            <person name="Wang L."/>
            <person name="Huang L."/>
        </authorList>
    </citation>
    <scope>NUCLEOTIDE SEQUENCE [LARGE SCALE GENOMIC DNA]</scope>
    <source>
        <strain evidence="10">SXYL134</strain>
    </source>
</reference>
<evidence type="ECO:0000313" key="9">
    <source>
        <dbReference type="EMBL" id="KUI57956.1"/>
    </source>
</evidence>
<keyword evidence="10" id="KW-1185">Reference proteome</keyword>
<dbReference type="SUPFAM" id="SSF52833">
    <property type="entry name" value="Thioredoxin-like"/>
    <property type="match status" value="1"/>
</dbReference>
<protein>
    <submittedName>
        <fullName evidence="9">Elongation factor 1-gamma 1</fullName>
    </submittedName>
</protein>
<dbReference type="SUPFAM" id="SSF89942">
    <property type="entry name" value="eEF1-gamma domain"/>
    <property type="match status" value="1"/>
</dbReference>
<feature type="domain" description="GST N-terminal" evidence="7">
    <location>
        <begin position="2"/>
        <end position="81"/>
    </location>
</feature>
<evidence type="ECO:0000259" key="8">
    <source>
        <dbReference type="PROSITE" id="PS50405"/>
    </source>
</evidence>
<dbReference type="SMART" id="SM01183">
    <property type="entry name" value="EF1G"/>
    <property type="match status" value="1"/>
</dbReference>